<dbReference type="RefSeq" id="WP_085791597.1">
    <property type="nucleotide sequence ID" value="NZ_FWFK01000003.1"/>
</dbReference>
<dbReference type="Pfam" id="PF20344">
    <property type="entry name" value="DUF6639"/>
    <property type="match status" value="1"/>
</dbReference>
<dbReference type="OrthoDB" id="7830139at2"/>
<evidence type="ECO:0000313" key="2">
    <source>
        <dbReference type="Proteomes" id="UP000193570"/>
    </source>
</evidence>
<name>A0A1X6Z435_9RHOB</name>
<gene>
    <name evidence="1" type="ORF">ROJ8625_01877</name>
</gene>
<accession>A0A1X6Z435</accession>
<proteinExistence type="predicted"/>
<evidence type="ECO:0000313" key="1">
    <source>
        <dbReference type="EMBL" id="SLN39936.1"/>
    </source>
</evidence>
<dbReference type="AlphaFoldDB" id="A0A1X6Z435"/>
<keyword evidence="2" id="KW-1185">Reference proteome</keyword>
<sequence length="223" mass="24538">MLRWFGLLAFLAATAGEAGGEPRLLCDDASLTVEGGSAAVRQRICDVVAREVPKLASCNVRVPADLTLRIEKDLAPDCMGLFHCGKSLIQLLPPDLMSERRRPDRAFATVPDGAYFDSVIVHELTHAAYDAVPCPFTHCVATTEYVAYAMQIRSLPPGARAAFEAASEIDHDIARDELNAMYYAFAPDRFAQKAWLHFTQREDGCALIGQVMDGAVFFDQEHF</sequence>
<organism evidence="1 2">
    <name type="scientific">Roseivivax jejudonensis</name>
    <dbReference type="NCBI Taxonomy" id="1529041"/>
    <lineage>
        <taxon>Bacteria</taxon>
        <taxon>Pseudomonadati</taxon>
        <taxon>Pseudomonadota</taxon>
        <taxon>Alphaproteobacteria</taxon>
        <taxon>Rhodobacterales</taxon>
        <taxon>Roseobacteraceae</taxon>
        <taxon>Roseivivax</taxon>
    </lineage>
</organism>
<dbReference type="EMBL" id="FWFK01000003">
    <property type="protein sequence ID" value="SLN39936.1"/>
    <property type="molecule type" value="Genomic_DNA"/>
</dbReference>
<dbReference type="Proteomes" id="UP000193570">
    <property type="component" value="Unassembled WGS sequence"/>
</dbReference>
<protein>
    <submittedName>
        <fullName evidence="1">Uncharacterized protein</fullName>
    </submittedName>
</protein>
<dbReference type="InterPro" id="IPR046579">
    <property type="entry name" value="DUF6639"/>
</dbReference>
<reference evidence="1 2" key="1">
    <citation type="submission" date="2017-03" db="EMBL/GenBank/DDBJ databases">
        <authorList>
            <person name="Afonso C.L."/>
            <person name="Miller P.J."/>
            <person name="Scott M.A."/>
            <person name="Spackman E."/>
            <person name="Goraichik I."/>
            <person name="Dimitrov K.M."/>
            <person name="Suarez D.L."/>
            <person name="Swayne D.E."/>
        </authorList>
    </citation>
    <scope>NUCLEOTIDE SEQUENCE [LARGE SCALE GENOMIC DNA]</scope>
    <source>
        <strain evidence="1 2">CECT 8625</strain>
    </source>
</reference>